<comment type="caution">
    <text evidence="1">The sequence shown here is derived from an EMBL/GenBank/DDBJ whole genome shotgun (WGS) entry which is preliminary data.</text>
</comment>
<evidence type="ECO:0008006" key="3">
    <source>
        <dbReference type="Google" id="ProtNLM"/>
    </source>
</evidence>
<accession>A0A9W9GCH8</accession>
<dbReference type="Proteomes" id="UP001149165">
    <property type="component" value="Unassembled WGS sequence"/>
</dbReference>
<sequence length="388" mass="44418">MPPIFQRFRKVLSRRGKRSPFPVEPKESIWKRLPDNVLVRLVSLCELNDIISLALTCRLLHRRVFHNEIAISHSFINLRRKGDQESTYCLDRSPGDDLTFISELFPPPPPQYAIGDGHVDADYSFAYLIDLKRCWTTCIQLSYHLADHAVRYHLDTDPIAQPLWTSSKTEKEVVYSKAVAALHERLLYPMAYAILFLESCAADGSDSDSSIHLANIFKSTDDQQSILQDAPFTSSHILISTQHCLELLCSTVRRLMHPEFPYSSSESWVSLLLMTSTLERILQFFVSVAKDEEKGQSTSHTTSWSHRKEFMWRMREDLGHYVAASNHGPNHGPNQTFTEPPRLDKVWFEACRQEMFRRGVIPHTAEEPVPVLHGSSVALTCKYCDIAE</sequence>
<dbReference type="EMBL" id="JAPQKH010000001">
    <property type="protein sequence ID" value="KAJ5116339.1"/>
    <property type="molecule type" value="Genomic_DNA"/>
</dbReference>
<protein>
    <recommendedName>
        <fullName evidence="3">F-box domain-containing protein</fullName>
    </recommendedName>
</protein>
<dbReference type="CDD" id="cd09917">
    <property type="entry name" value="F-box_SF"/>
    <property type="match status" value="1"/>
</dbReference>
<name>A0A9W9GCH8_9EURO</name>
<evidence type="ECO:0000313" key="1">
    <source>
        <dbReference type="EMBL" id="KAJ5116339.1"/>
    </source>
</evidence>
<gene>
    <name evidence="1" type="ORF">N7456_000687</name>
</gene>
<dbReference type="AlphaFoldDB" id="A0A9W9GCH8"/>
<evidence type="ECO:0000313" key="2">
    <source>
        <dbReference type="Proteomes" id="UP001149165"/>
    </source>
</evidence>
<reference evidence="1" key="1">
    <citation type="submission" date="2022-11" db="EMBL/GenBank/DDBJ databases">
        <authorList>
            <person name="Petersen C."/>
        </authorList>
    </citation>
    <scope>NUCLEOTIDE SEQUENCE</scope>
    <source>
        <strain evidence="1">IBT 30069</strain>
    </source>
</reference>
<proteinExistence type="predicted"/>
<dbReference type="OrthoDB" id="4467576at2759"/>
<organism evidence="1 2">
    <name type="scientific">Penicillium angulare</name>
    <dbReference type="NCBI Taxonomy" id="116970"/>
    <lineage>
        <taxon>Eukaryota</taxon>
        <taxon>Fungi</taxon>
        <taxon>Dikarya</taxon>
        <taxon>Ascomycota</taxon>
        <taxon>Pezizomycotina</taxon>
        <taxon>Eurotiomycetes</taxon>
        <taxon>Eurotiomycetidae</taxon>
        <taxon>Eurotiales</taxon>
        <taxon>Aspergillaceae</taxon>
        <taxon>Penicillium</taxon>
    </lineage>
</organism>
<dbReference type="InterPro" id="IPR036047">
    <property type="entry name" value="F-box-like_dom_sf"/>
</dbReference>
<reference evidence="1" key="2">
    <citation type="journal article" date="2023" name="IMA Fungus">
        <title>Comparative genomic study of the Penicillium genus elucidates a diverse pangenome and 15 lateral gene transfer events.</title>
        <authorList>
            <person name="Petersen C."/>
            <person name="Sorensen T."/>
            <person name="Nielsen M.R."/>
            <person name="Sondergaard T.E."/>
            <person name="Sorensen J.L."/>
            <person name="Fitzpatrick D.A."/>
            <person name="Frisvad J.C."/>
            <person name="Nielsen K.L."/>
        </authorList>
    </citation>
    <scope>NUCLEOTIDE SEQUENCE</scope>
    <source>
        <strain evidence="1">IBT 30069</strain>
    </source>
</reference>
<keyword evidence="2" id="KW-1185">Reference proteome</keyword>
<dbReference type="SUPFAM" id="SSF81383">
    <property type="entry name" value="F-box domain"/>
    <property type="match status" value="1"/>
</dbReference>